<evidence type="ECO:0000256" key="5">
    <source>
        <dbReference type="ARBA" id="ARBA00041902"/>
    </source>
</evidence>
<dbReference type="InParanoid" id="A0A0G4E899"/>
<dbReference type="GO" id="GO:0004674">
    <property type="term" value="F:protein serine/threonine kinase activity"/>
    <property type="evidence" value="ECO:0007669"/>
    <property type="project" value="TreeGrafter"/>
</dbReference>
<dbReference type="GO" id="GO:0005524">
    <property type="term" value="F:ATP binding"/>
    <property type="evidence" value="ECO:0007669"/>
    <property type="project" value="UniProtKB-KW"/>
</dbReference>
<accession>A0A0G4E899</accession>
<dbReference type="Gene3D" id="1.10.510.10">
    <property type="entry name" value="Transferase(Phosphotransferase) domain 1"/>
    <property type="match status" value="1"/>
</dbReference>
<dbReference type="PANTHER" id="PTHR24056">
    <property type="entry name" value="CELL DIVISION PROTEIN KINASE"/>
    <property type="match status" value="1"/>
</dbReference>
<dbReference type="STRING" id="1169540.A0A0G4E899"/>
<dbReference type="InterPro" id="IPR000719">
    <property type="entry name" value="Prot_kinase_dom"/>
</dbReference>
<comment type="subunit">
    <text evidence="3">May form a complex composed of at least the catalytic subunit CRK2 and a cyclin.</text>
</comment>
<dbReference type="InterPro" id="IPR050108">
    <property type="entry name" value="CDK"/>
</dbReference>
<organism evidence="9 10">
    <name type="scientific">Vitrella brassicaformis (strain CCMP3155)</name>
    <dbReference type="NCBI Taxonomy" id="1169540"/>
    <lineage>
        <taxon>Eukaryota</taxon>
        <taxon>Sar</taxon>
        <taxon>Alveolata</taxon>
        <taxon>Colpodellida</taxon>
        <taxon>Vitrellaceae</taxon>
        <taxon>Vitrella</taxon>
    </lineage>
</organism>
<protein>
    <recommendedName>
        <fullName evidence="4">Cyclin-dependent kinase 2 homolog</fullName>
    </recommendedName>
    <alternativeName>
        <fullName evidence="5">Cell division control protein 2 homolog</fullName>
    </alternativeName>
    <alternativeName>
        <fullName evidence="6">cdc2-related kinase 2</fullName>
    </alternativeName>
</protein>
<dbReference type="SUPFAM" id="SSF56112">
    <property type="entry name" value="Protein kinase-like (PK-like)"/>
    <property type="match status" value="1"/>
</dbReference>
<sequence>MICLLSVRGRGAQLAARQRQGEGYGRGAGGEQPHPHDEEPPYEKVLWGALERATPSLDEYEKEAVLGEGTDGTIYRARHKPTGRQVAIKTLSYDDCTVVIQLLDLVIEHAPGGNGRATAHLIFELIEHDLFSACRKRGHAMLDTREVNSIMQQLLAGLVYLHGHLVLHRDIKR</sequence>
<keyword evidence="2" id="KW-0067">ATP-binding</keyword>
<dbReference type="EMBL" id="CDMY01000027">
    <property type="protein sequence ID" value="CEL91886.1"/>
    <property type="molecule type" value="Genomic_DNA"/>
</dbReference>
<evidence type="ECO:0000256" key="3">
    <source>
        <dbReference type="ARBA" id="ARBA00038543"/>
    </source>
</evidence>
<dbReference type="Proteomes" id="UP000041254">
    <property type="component" value="Unassembled WGS sequence"/>
</dbReference>
<dbReference type="InterPro" id="IPR011009">
    <property type="entry name" value="Kinase-like_dom_sf"/>
</dbReference>
<evidence type="ECO:0000256" key="7">
    <source>
        <dbReference type="SAM" id="MobiDB-lite"/>
    </source>
</evidence>
<dbReference type="AlphaFoldDB" id="A0A0G4E899"/>
<evidence type="ECO:0000259" key="8">
    <source>
        <dbReference type="PROSITE" id="PS50011"/>
    </source>
</evidence>
<name>A0A0G4E899_VITBC</name>
<evidence type="ECO:0000256" key="4">
    <source>
        <dbReference type="ARBA" id="ARBA00039612"/>
    </source>
</evidence>
<gene>
    <name evidence="9" type="ORF">Vbra_1489</name>
</gene>
<evidence type="ECO:0000256" key="1">
    <source>
        <dbReference type="ARBA" id="ARBA00022741"/>
    </source>
</evidence>
<evidence type="ECO:0000256" key="2">
    <source>
        <dbReference type="ARBA" id="ARBA00022840"/>
    </source>
</evidence>
<keyword evidence="1" id="KW-0547">Nucleotide-binding</keyword>
<evidence type="ECO:0000313" key="9">
    <source>
        <dbReference type="EMBL" id="CEL91886.1"/>
    </source>
</evidence>
<reference evidence="9 10" key="1">
    <citation type="submission" date="2014-11" db="EMBL/GenBank/DDBJ databases">
        <authorList>
            <person name="Zhu J."/>
            <person name="Qi W."/>
            <person name="Song R."/>
        </authorList>
    </citation>
    <scope>NUCLEOTIDE SEQUENCE [LARGE SCALE GENOMIC DNA]</scope>
</reference>
<feature type="domain" description="Protein kinase" evidence="8">
    <location>
        <begin position="60"/>
        <end position="173"/>
    </location>
</feature>
<dbReference type="VEuPathDB" id="CryptoDB:Vbra_1489"/>
<proteinExistence type="predicted"/>
<evidence type="ECO:0000256" key="6">
    <source>
        <dbReference type="ARBA" id="ARBA00042858"/>
    </source>
</evidence>
<dbReference type="PhylomeDB" id="A0A0G4E899"/>
<feature type="region of interest" description="Disordered" evidence="7">
    <location>
        <begin position="16"/>
        <end position="41"/>
    </location>
</feature>
<evidence type="ECO:0000313" key="10">
    <source>
        <dbReference type="Proteomes" id="UP000041254"/>
    </source>
</evidence>
<dbReference type="Gene3D" id="3.30.200.20">
    <property type="entry name" value="Phosphorylase Kinase, domain 1"/>
    <property type="match status" value="1"/>
</dbReference>
<dbReference type="Pfam" id="PF00069">
    <property type="entry name" value="Pkinase"/>
    <property type="match status" value="1"/>
</dbReference>
<dbReference type="PROSITE" id="PS50011">
    <property type="entry name" value="PROTEIN_KINASE_DOM"/>
    <property type="match status" value="1"/>
</dbReference>
<dbReference type="OrthoDB" id="1405469at2759"/>
<keyword evidence="10" id="KW-1185">Reference proteome</keyword>
<dbReference type="GO" id="GO:0005634">
    <property type="term" value="C:nucleus"/>
    <property type="evidence" value="ECO:0007669"/>
    <property type="project" value="TreeGrafter"/>
</dbReference>